<evidence type="ECO:0000256" key="1">
    <source>
        <dbReference type="ARBA" id="ARBA00004123"/>
    </source>
</evidence>
<dbReference type="InterPro" id="IPR001279">
    <property type="entry name" value="Metallo-B-lactamas"/>
</dbReference>
<dbReference type="GO" id="GO:0032039">
    <property type="term" value="C:integrator complex"/>
    <property type="evidence" value="ECO:0007669"/>
    <property type="project" value="InterPro"/>
</dbReference>
<comment type="subcellular location">
    <subcellularLocation>
        <location evidence="1">Nucleus</location>
    </subcellularLocation>
</comment>
<dbReference type="PANTHER" id="PTHR46094">
    <property type="entry name" value="INTEGRATOR COMPLEX SUBUNIT 9"/>
    <property type="match status" value="1"/>
</dbReference>
<dbReference type="Proteomes" id="UP000593567">
    <property type="component" value="Unassembled WGS sequence"/>
</dbReference>
<proteinExistence type="predicted"/>
<dbReference type="SUPFAM" id="SSF56281">
    <property type="entry name" value="Metallo-hydrolase/oxidoreductase"/>
    <property type="match status" value="1"/>
</dbReference>
<evidence type="ECO:0000259" key="3">
    <source>
        <dbReference type="Pfam" id="PF16661"/>
    </source>
</evidence>
<sequence length="370" mass="41568">MMIQIIIMILLFKEDLQRFADTIENCNYIMRLFSLSDETNQPCYVLKFKDTHIMLDCGMDLNSLLNFMPIFNIKSKESSQYGNVVVHANNSLDNAIPCNIKEVNRRFFFDSEPMVSTPEIDAINLNNLDAIIVSNYLSILALPFVTEGTGFKGTIYATDPTVQTGRHLMEELIKYLGEAETCHDSLRLLDDNISGVPAELLTALSTNHRWRQIYTQENVNSCLSRVHTVAYNEKNSIFGLLNIMAISSGYCIGSCNWIIDSDHERITYIAGSCALTTHPRKSDVMIITNLNRSPTQNPDAMISEFTTATVETLKKGGNVLVPCLPCGVTFDMFECLANHLKLSNLHTYQCISYQSEQKPVWLTPTSTPSG</sequence>
<feature type="domain" description="Metallo-beta-lactamase" evidence="3">
    <location>
        <begin position="118"/>
        <end position="269"/>
    </location>
</feature>
<dbReference type="Pfam" id="PF16661">
    <property type="entry name" value="Lactamase_B_6"/>
    <property type="match status" value="1"/>
</dbReference>
<keyword evidence="5" id="KW-1185">Reference proteome</keyword>
<dbReference type="EMBL" id="VXIV02000069">
    <property type="protein sequence ID" value="KAF6041190.1"/>
    <property type="molecule type" value="Genomic_DNA"/>
</dbReference>
<name>A0A7J7KSL1_BUGNE</name>
<dbReference type="InterPro" id="IPR036866">
    <property type="entry name" value="RibonucZ/Hydroxyglut_hydro"/>
</dbReference>
<accession>A0A7J7KSL1</accession>
<dbReference type="GO" id="GO:0034472">
    <property type="term" value="P:snRNA 3'-end processing"/>
    <property type="evidence" value="ECO:0007669"/>
    <property type="project" value="TreeGrafter"/>
</dbReference>
<dbReference type="PANTHER" id="PTHR46094:SF1">
    <property type="entry name" value="INTEGRATOR COMPLEX SUBUNIT 9"/>
    <property type="match status" value="1"/>
</dbReference>
<evidence type="ECO:0000313" key="5">
    <source>
        <dbReference type="Proteomes" id="UP000593567"/>
    </source>
</evidence>
<keyword evidence="2" id="KW-0539">Nucleus</keyword>
<dbReference type="AlphaFoldDB" id="A0A7J7KSL1"/>
<comment type="caution">
    <text evidence="4">The sequence shown here is derived from an EMBL/GenBank/DDBJ whole genome shotgun (WGS) entry which is preliminary data.</text>
</comment>
<evidence type="ECO:0000256" key="2">
    <source>
        <dbReference type="ARBA" id="ARBA00023242"/>
    </source>
</evidence>
<evidence type="ECO:0000313" key="4">
    <source>
        <dbReference type="EMBL" id="KAF6041190.1"/>
    </source>
</evidence>
<dbReference type="Gene3D" id="3.60.15.10">
    <property type="entry name" value="Ribonuclease Z/Hydroxyacylglutathione hydrolase-like"/>
    <property type="match status" value="1"/>
</dbReference>
<dbReference type="OrthoDB" id="5600060at2759"/>
<protein>
    <submittedName>
        <fullName evidence="4">INTS9</fullName>
    </submittedName>
</protein>
<reference evidence="4" key="1">
    <citation type="submission" date="2020-06" db="EMBL/GenBank/DDBJ databases">
        <title>Draft genome of Bugula neritina, a colonial animal packing powerful symbionts and potential medicines.</title>
        <authorList>
            <person name="Rayko M."/>
        </authorList>
    </citation>
    <scope>NUCLEOTIDE SEQUENCE [LARGE SCALE GENOMIC DNA]</scope>
    <source>
        <strain evidence="4">Kwan_BN1</strain>
    </source>
</reference>
<organism evidence="4 5">
    <name type="scientific">Bugula neritina</name>
    <name type="common">Brown bryozoan</name>
    <name type="synonym">Sertularia neritina</name>
    <dbReference type="NCBI Taxonomy" id="10212"/>
    <lineage>
        <taxon>Eukaryota</taxon>
        <taxon>Metazoa</taxon>
        <taxon>Spiralia</taxon>
        <taxon>Lophotrochozoa</taxon>
        <taxon>Bryozoa</taxon>
        <taxon>Gymnolaemata</taxon>
        <taxon>Cheilostomatida</taxon>
        <taxon>Flustrina</taxon>
        <taxon>Buguloidea</taxon>
        <taxon>Bugulidae</taxon>
        <taxon>Bugula</taxon>
    </lineage>
</organism>
<gene>
    <name evidence="4" type="ORF">EB796_000528</name>
</gene>
<dbReference type="InterPro" id="IPR027074">
    <property type="entry name" value="Integrator_9su"/>
</dbReference>